<feature type="region of interest" description="Disordered" evidence="1">
    <location>
        <begin position="582"/>
        <end position="608"/>
    </location>
</feature>
<feature type="region of interest" description="Disordered" evidence="1">
    <location>
        <begin position="460"/>
        <end position="495"/>
    </location>
</feature>
<dbReference type="WBParaSite" id="MBELARI_LOCUS20024">
    <property type="protein sequence ID" value="MBELARI_LOCUS20024"/>
    <property type="gene ID" value="MBELARI_LOCUS20024"/>
</dbReference>
<feature type="compositionally biased region" description="Basic and acidic residues" evidence="1">
    <location>
        <begin position="467"/>
        <end position="486"/>
    </location>
</feature>
<name>A0AAF3F0K6_9BILA</name>
<accession>A0AAF3F0K6</accession>
<evidence type="ECO:0000313" key="2">
    <source>
        <dbReference type="Proteomes" id="UP000887575"/>
    </source>
</evidence>
<dbReference type="AlphaFoldDB" id="A0AAF3F0K6"/>
<dbReference type="Proteomes" id="UP000887575">
    <property type="component" value="Unassembled WGS sequence"/>
</dbReference>
<evidence type="ECO:0000256" key="1">
    <source>
        <dbReference type="SAM" id="MobiDB-lite"/>
    </source>
</evidence>
<protein>
    <submittedName>
        <fullName evidence="3">Uncharacterized protein</fullName>
    </submittedName>
</protein>
<feature type="region of interest" description="Disordered" evidence="1">
    <location>
        <begin position="324"/>
        <end position="358"/>
    </location>
</feature>
<feature type="region of interest" description="Disordered" evidence="1">
    <location>
        <begin position="268"/>
        <end position="309"/>
    </location>
</feature>
<feature type="region of interest" description="Disordered" evidence="1">
    <location>
        <begin position="397"/>
        <end position="437"/>
    </location>
</feature>
<sequence>MGDSSSLPGNELLQAEKDEKDDGPFENRRVNSSEIAPNAEGPFGVRLSDDMLNVFCDRVQLAAPDRINGFFAIQSILCDPASLRSQIQPRQEVIQIFFDQEQEHYITAHLFYVNKVPTLRIYDPLLHAKNVKNRDLKDMMSPSMIRQILDIFGHIVFRVAQPGAVPVEYVHDIDPQTDGWSCGYRAIGVVMDLLRERPPMDSKYDVRSLYDLYIWANRDGSHPWHEFMKFPCRSYRLRNYVRNGIVVFTEEFYKEKVDKAVADEKATESLVAQSEEPTAQPACKEEPPAAHKENPVIDAVPSKSGDLTNGVREMRQSCCDYHLQSNASKNDKSKDAKSTTHHRAMAESSGIETPRVPDSFLKKPVPLLPRLAVHSSSSQPELLQPLNRWSYMRTWSERQSDEEKKRSGSAGECPTNSRLSAIETTRSITRSTNDVFSSEPIECNVPASFDSLPSMPVPNLHACRSSTRHEGSSFHTDSNHSLHGVEKSQQQKPSANKLHQVTFRPHLGYGADEQHSSFEADVSSFGSSNKSVKFDVQWESEPAAIIVPSFIPVEIKKPINCTTKSKDVRLEMGSVVATQITHKNNNNNNSPLSSPSSSMLNSEPRCCC</sequence>
<proteinExistence type="predicted"/>
<feature type="compositionally biased region" description="Basic and acidic residues" evidence="1">
    <location>
        <begin position="14"/>
        <end position="31"/>
    </location>
</feature>
<feature type="compositionally biased region" description="Polar residues" evidence="1">
    <location>
        <begin position="414"/>
        <end position="436"/>
    </location>
</feature>
<feature type="compositionally biased region" description="Basic and acidic residues" evidence="1">
    <location>
        <begin position="329"/>
        <end position="338"/>
    </location>
</feature>
<keyword evidence="2" id="KW-1185">Reference proteome</keyword>
<feature type="compositionally biased region" description="Basic and acidic residues" evidence="1">
    <location>
        <begin position="283"/>
        <end position="295"/>
    </location>
</feature>
<reference evidence="3" key="1">
    <citation type="submission" date="2024-02" db="UniProtKB">
        <authorList>
            <consortium name="WormBaseParasite"/>
        </authorList>
    </citation>
    <scope>IDENTIFICATION</scope>
</reference>
<feature type="compositionally biased region" description="Basic and acidic residues" evidence="1">
    <location>
        <begin position="397"/>
        <end position="406"/>
    </location>
</feature>
<evidence type="ECO:0000313" key="3">
    <source>
        <dbReference type="WBParaSite" id="MBELARI_LOCUS20024"/>
    </source>
</evidence>
<feature type="region of interest" description="Disordered" evidence="1">
    <location>
        <begin position="1"/>
        <end position="36"/>
    </location>
</feature>
<organism evidence="2 3">
    <name type="scientific">Mesorhabditis belari</name>
    <dbReference type="NCBI Taxonomy" id="2138241"/>
    <lineage>
        <taxon>Eukaryota</taxon>
        <taxon>Metazoa</taxon>
        <taxon>Ecdysozoa</taxon>
        <taxon>Nematoda</taxon>
        <taxon>Chromadorea</taxon>
        <taxon>Rhabditida</taxon>
        <taxon>Rhabditina</taxon>
        <taxon>Rhabditomorpha</taxon>
        <taxon>Rhabditoidea</taxon>
        <taxon>Rhabditidae</taxon>
        <taxon>Mesorhabditinae</taxon>
        <taxon>Mesorhabditis</taxon>
    </lineage>
</organism>
<feature type="compositionally biased region" description="Low complexity" evidence="1">
    <location>
        <begin position="584"/>
        <end position="602"/>
    </location>
</feature>